<evidence type="ECO:0000313" key="12">
    <source>
        <dbReference type="Proteomes" id="UP000334019"/>
    </source>
</evidence>
<keyword evidence="3 10" id="KW-0808">Transferase</keyword>
<evidence type="ECO:0000256" key="1">
    <source>
        <dbReference type="ARBA" id="ARBA00022475"/>
    </source>
</evidence>
<evidence type="ECO:0000256" key="5">
    <source>
        <dbReference type="ARBA" id="ARBA00022989"/>
    </source>
</evidence>
<dbReference type="EMBL" id="CP045851">
    <property type="protein sequence ID" value="QGG96097.1"/>
    <property type="molecule type" value="Genomic_DNA"/>
</dbReference>
<evidence type="ECO:0000313" key="11">
    <source>
        <dbReference type="EMBL" id="QGG96097.1"/>
    </source>
</evidence>
<keyword evidence="1 10" id="KW-1003">Cell membrane</keyword>
<dbReference type="AlphaFoldDB" id="A0A5Q2RPQ1"/>
<comment type="subcellular location">
    <subcellularLocation>
        <location evidence="10">Cell membrane</location>
        <topology evidence="10">Multi-pass membrane protein</topology>
    </subcellularLocation>
</comment>
<keyword evidence="9 10" id="KW-1208">Phospholipid metabolism</keyword>
<dbReference type="KEGG" id="atq:GH723_13870"/>
<evidence type="ECO:0000256" key="8">
    <source>
        <dbReference type="ARBA" id="ARBA00023209"/>
    </source>
</evidence>
<feature type="transmembrane region" description="Helical" evidence="10">
    <location>
        <begin position="110"/>
        <end position="132"/>
    </location>
</feature>
<dbReference type="PANTHER" id="PTHR30309">
    <property type="entry name" value="INNER MEMBRANE PROTEIN YGIH"/>
    <property type="match status" value="1"/>
</dbReference>
<keyword evidence="6 10" id="KW-0443">Lipid metabolism</keyword>
<reference evidence="11 12" key="1">
    <citation type="submission" date="2019-11" db="EMBL/GenBank/DDBJ databases">
        <authorList>
            <person name="He Y."/>
        </authorList>
    </citation>
    <scope>NUCLEOTIDE SEQUENCE [LARGE SCALE GENOMIC DNA]</scope>
    <source>
        <strain evidence="11 12">SCSIO 58843</strain>
    </source>
</reference>
<dbReference type="Proteomes" id="UP000334019">
    <property type="component" value="Chromosome"/>
</dbReference>
<gene>
    <name evidence="10" type="primary">plsY</name>
    <name evidence="11" type="ORF">GH723_13870</name>
</gene>
<dbReference type="SMART" id="SM01207">
    <property type="entry name" value="G3P_acyltransf"/>
    <property type="match status" value="1"/>
</dbReference>
<proteinExistence type="inferred from homology"/>
<dbReference type="PANTHER" id="PTHR30309:SF0">
    <property type="entry name" value="GLYCEROL-3-PHOSPHATE ACYLTRANSFERASE-RELATED"/>
    <property type="match status" value="1"/>
</dbReference>
<evidence type="ECO:0000256" key="6">
    <source>
        <dbReference type="ARBA" id="ARBA00023098"/>
    </source>
</evidence>
<comment type="pathway">
    <text evidence="10">Lipid metabolism; phospholipid metabolism.</text>
</comment>
<feature type="transmembrane region" description="Helical" evidence="10">
    <location>
        <begin position="6"/>
        <end position="28"/>
    </location>
</feature>
<keyword evidence="12" id="KW-1185">Reference proteome</keyword>
<dbReference type="InterPro" id="IPR003811">
    <property type="entry name" value="G3P_acylTferase_PlsY"/>
</dbReference>
<comment type="catalytic activity">
    <reaction evidence="10">
        <text>an acyl phosphate + sn-glycerol 3-phosphate = a 1-acyl-sn-glycero-3-phosphate + phosphate</text>
        <dbReference type="Rhea" id="RHEA:34075"/>
        <dbReference type="ChEBI" id="CHEBI:43474"/>
        <dbReference type="ChEBI" id="CHEBI:57597"/>
        <dbReference type="ChEBI" id="CHEBI:57970"/>
        <dbReference type="ChEBI" id="CHEBI:59918"/>
        <dbReference type="EC" id="2.3.1.275"/>
    </reaction>
</comment>
<evidence type="ECO:0000256" key="10">
    <source>
        <dbReference type="HAMAP-Rule" id="MF_01043"/>
    </source>
</evidence>
<dbReference type="EC" id="2.3.1.275" evidence="10"/>
<dbReference type="Pfam" id="PF02660">
    <property type="entry name" value="G3P_acyltransf"/>
    <property type="match status" value="1"/>
</dbReference>
<keyword evidence="2 10" id="KW-0444">Lipid biosynthesis</keyword>
<accession>A0A5Q2RPQ1</accession>
<protein>
    <recommendedName>
        <fullName evidence="10">Glycerol-3-phosphate acyltransferase</fullName>
    </recommendedName>
    <alternativeName>
        <fullName evidence="10">Acyl-PO4 G3P acyltransferase</fullName>
    </alternativeName>
    <alternativeName>
        <fullName evidence="10">Acyl-phosphate--glycerol-3-phosphate acyltransferase</fullName>
    </alternativeName>
    <alternativeName>
        <fullName evidence="10">G3P acyltransferase</fullName>
        <shortName evidence="10">GPAT</shortName>
        <ecNumber evidence="10">2.3.1.275</ecNumber>
    </alternativeName>
    <alternativeName>
        <fullName evidence="10">Lysophosphatidic acid synthase</fullName>
        <shortName evidence="10">LPA synthase</shortName>
    </alternativeName>
</protein>
<evidence type="ECO:0000256" key="4">
    <source>
        <dbReference type="ARBA" id="ARBA00022692"/>
    </source>
</evidence>
<evidence type="ECO:0000256" key="2">
    <source>
        <dbReference type="ARBA" id="ARBA00022516"/>
    </source>
</evidence>
<dbReference type="UniPathway" id="UPA00085"/>
<dbReference type="RefSeq" id="WP_153760203.1">
    <property type="nucleotide sequence ID" value="NZ_CP045851.1"/>
</dbReference>
<name>A0A5Q2RPQ1_9ACTN</name>
<evidence type="ECO:0000256" key="7">
    <source>
        <dbReference type="ARBA" id="ARBA00023136"/>
    </source>
</evidence>
<feature type="transmembrane region" description="Helical" evidence="10">
    <location>
        <begin position="138"/>
        <end position="157"/>
    </location>
</feature>
<evidence type="ECO:0000256" key="3">
    <source>
        <dbReference type="ARBA" id="ARBA00022679"/>
    </source>
</evidence>
<dbReference type="HAMAP" id="MF_01043">
    <property type="entry name" value="PlsY"/>
    <property type="match status" value="1"/>
</dbReference>
<feature type="transmembrane region" description="Helical" evidence="10">
    <location>
        <begin position="73"/>
        <end position="98"/>
    </location>
</feature>
<dbReference type="GO" id="GO:0008654">
    <property type="term" value="P:phospholipid biosynthetic process"/>
    <property type="evidence" value="ECO:0007669"/>
    <property type="project" value="UniProtKB-UniRule"/>
</dbReference>
<keyword evidence="11" id="KW-0012">Acyltransferase</keyword>
<keyword evidence="5 10" id="KW-1133">Transmembrane helix</keyword>
<evidence type="ECO:0000256" key="9">
    <source>
        <dbReference type="ARBA" id="ARBA00023264"/>
    </source>
</evidence>
<keyword evidence="4 10" id="KW-0812">Transmembrane</keyword>
<organism evidence="11 12">
    <name type="scientific">Actinomarinicola tropica</name>
    <dbReference type="NCBI Taxonomy" id="2789776"/>
    <lineage>
        <taxon>Bacteria</taxon>
        <taxon>Bacillati</taxon>
        <taxon>Actinomycetota</taxon>
        <taxon>Acidimicrobiia</taxon>
        <taxon>Acidimicrobiales</taxon>
        <taxon>Iamiaceae</taxon>
        <taxon>Actinomarinicola</taxon>
    </lineage>
</organism>
<dbReference type="GO" id="GO:0043772">
    <property type="term" value="F:acyl-phosphate glycerol-3-phosphate acyltransferase activity"/>
    <property type="evidence" value="ECO:0007669"/>
    <property type="project" value="UniProtKB-UniRule"/>
</dbReference>
<comment type="function">
    <text evidence="10">Catalyzes the transfer of an acyl group from acyl-phosphate (acyl-PO(4)) to glycerol-3-phosphate (G3P) to form lysophosphatidic acid (LPA). This enzyme utilizes acyl-phosphate as fatty acyl donor, but not acyl-CoA or acyl-ACP.</text>
</comment>
<comment type="subunit">
    <text evidence="10">Probably interacts with PlsX.</text>
</comment>
<keyword evidence="8 10" id="KW-0594">Phospholipid biosynthesis</keyword>
<keyword evidence="7 10" id="KW-0472">Membrane</keyword>
<comment type="similarity">
    <text evidence="10">Belongs to the PlsY family.</text>
</comment>
<dbReference type="GO" id="GO:0005886">
    <property type="term" value="C:plasma membrane"/>
    <property type="evidence" value="ECO:0007669"/>
    <property type="project" value="UniProtKB-SubCell"/>
</dbReference>
<sequence>MFGAPGIVMVGAVLASYALGTLPTAVLVGTRRGVDPTTAGSGNPGASNVYRLMGRRAGVAVLVVDLLKGLLPALAALVLIGRPLALACGLAAVVGHVAPIQRRFRGGKGVATAGGVALVLWPLVSVVLVAAFLLAGRLVGIASVGSLVMAVGLPVGVGLTGRPLGEVLAAAALALLVVLRHAGNIRRLLRGEEQRTRRPDPAPRTLE</sequence>